<dbReference type="SUPFAM" id="SSF55120">
    <property type="entry name" value="Pseudouridine synthase"/>
    <property type="match status" value="1"/>
</dbReference>
<keyword evidence="3" id="KW-0413">Isomerase</keyword>
<dbReference type="Pfam" id="PF00849">
    <property type="entry name" value="PseudoU_synth_2"/>
    <property type="match status" value="1"/>
</dbReference>
<gene>
    <name evidence="3" type="ORF">QHT84_13425</name>
</gene>
<dbReference type="PANTHER" id="PTHR21600">
    <property type="entry name" value="MITOCHONDRIAL RNA PSEUDOURIDINE SYNTHASE"/>
    <property type="match status" value="1"/>
</dbReference>
<dbReference type="PROSITE" id="PS01129">
    <property type="entry name" value="PSI_RLU"/>
    <property type="match status" value="1"/>
</dbReference>
<dbReference type="InterPro" id="IPR020103">
    <property type="entry name" value="PsdUridine_synth_cat_dom_sf"/>
</dbReference>
<dbReference type="RefSeq" id="WP_283240086.1">
    <property type="nucleotide sequence ID" value="NZ_JASGBP010000011.1"/>
</dbReference>
<proteinExistence type="predicted"/>
<feature type="coiled-coil region" evidence="1">
    <location>
        <begin position="115"/>
        <end position="234"/>
    </location>
</feature>
<sequence>MSCTLFQPFQQNLSGIPLPEKFTFPFYYEPHELSIIAAKELQHYLEAQTDFKHNFGLNSEQDGLAIGKMFGVLVVQKQDGTLGYLWAFSGKLADRNHLPNFVPTVYDMLTQDGYFKEEEKILNQYNRDIELLENSEEYKTATNTLEEYIKNFEKEIVDYKIKIKKSKKERAEKRKKATADELKQLNTESQHEGILLKKMNQYWQYKINDAREQLANYTNQINVLKEARKEKSSALQQRLFNEYAFLNQYQELKSLGEIFNGNPPAGAGECAAPKLLHYAFQHDLKPIAMAEFWWGQSPKSEVRKHQQFYPACTGKCEPILKHMLKDMPVDDNPFAVNWAEGKNLEIVFEDDYLLVINKPAEFLSVPGKQVSDSVQTRVQALHPNALVVHRLDMSTSGLLLIAKSNAIHKNLQAQFIKRKVKKRYVALLDGVLPENKGVIDLPLRVDLDNRPNQIVCFDYGKPAQTQWEVVERRNNQTMVYFYPITGRTHQLRVHAAHSLGLNCPIIGDDLYGTKAHRLHLHAESLTFAHPVSKQEMTIVKEAEF</sequence>
<dbReference type="EC" id="5.4.99.-" evidence="3"/>
<feature type="domain" description="Pseudouridine synthase RsuA/RluA-like" evidence="2">
    <location>
        <begin position="352"/>
        <end position="497"/>
    </location>
</feature>
<evidence type="ECO:0000313" key="4">
    <source>
        <dbReference type="Proteomes" id="UP001230035"/>
    </source>
</evidence>
<evidence type="ECO:0000313" key="3">
    <source>
        <dbReference type="EMBL" id="MDI9258420.1"/>
    </source>
</evidence>
<keyword evidence="1" id="KW-0175">Coiled coil</keyword>
<dbReference type="Gene3D" id="3.30.2350.10">
    <property type="entry name" value="Pseudouridine synthase"/>
    <property type="match status" value="1"/>
</dbReference>
<organism evidence="3 4">
    <name type="scientific">Flavobacterium sedimenticola</name>
    <dbReference type="NCBI Taxonomy" id="3043286"/>
    <lineage>
        <taxon>Bacteria</taxon>
        <taxon>Pseudomonadati</taxon>
        <taxon>Bacteroidota</taxon>
        <taxon>Flavobacteriia</taxon>
        <taxon>Flavobacteriales</taxon>
        <taxon>Flavobacteriaceae</taxon>
        <taxon>Flavobacterium</taxon>
    </lineage>
</organism>
<accession>A0ABT6XTW4</accession>
<keyword evidence="4" id="KW-1185">Reference proteome</keyword>
<dbReference type="CDD" id="cd02869">
    <property type="entry name" value="PseudoU_synth_RluA_like"/>
    <property type="match status" value="1"/>
</dbReference>
<dbReference type="GO" id="GO:0016853">
    <property type="term" value="F:isomerase activity"/>
    <property type="evidence" value="ECO:0007669"/>
    <property type="project" value="UniProtKB-KW"/>
</dbReference>
<dbReference type="PANTHER" id="PTHR21600:SF89">
    <property type="entry name" value="RIBOSOMAL LARGE SUBUNIT PSEUDOURIDINE SYNTHASE A"/>
    <property type="match status" value="1"/>
</dbReference>
<evidence type="ECO:0000256" key="1">
    <source>
        <dbReference type="SAM" id="Coils"/>
    </source>
</evidence>
<dbReference type="EMBL" id="JASGBP010000011">
    <property type="protein sequence ID" value="MDI9258420.1"/>
    <property type="molecule type" value="Genomic_DNA"/>
</dbReference>
<name>A0ABT6XTW4_9FLAO</name>
<evidence type="ECO:0000259" key="2">
    <source>
        <dbReference type="Pfam" id="PF00849"/>
    </source>
</evidence>
<dbReference type="InterPro" id="IPR050188">
    <property type="entry name" value="RluA_PseudoU_synthase"/>
</dbReference>
<protein>
    <submittedName>
        <fullName evidence="3">RluA family pseudouridine synthase</fullName>
        <ecNumber evidence="3">5.4.99.-</ecNumber>
    </submittedName>
</protein>
<reference evidence="3 4" key="1">
    <citation type="submission" date="2023-05" db="EMBL/GenBank/DDBJ databases">
        <title>Flavobacterium sedimenti sp. nov., isolated from the sediment.</title>
        <authorList>
            <person name="Wu N."/>
        </authorList>
    </citation>
    <scope>NUCLEOTIDE SEQUENCE [LARGE SCALE GENOMIC DNA]</scope>
    <source>
        <strain evidence="3 4">YZ-48</strain>
    </source>
</reference>
<comment type="caution">
    <text evidence="3">The sequence shown here is derived from an EMBL/GenBank/DDBJ whole genome shotgun (WGS) entry which is preliminary data.</text>
</comment>
<dbReference type="InterPro" id="IPR006145">
    <property type="entry name" value="PsdUridine_synth_RsuA/RluA"/>
</dbReference>
<dbReference type="InterPro" id="IPR006224">
    <property type="entry name" value="PsdUridine_synth_RluA-like_CS"/>
</dbReference>
<dbReference type="Proteomes" id="UP001230035">
    <property type="component" value="Unassembled WGS sequence"/>
</dbReference>